<keyword evidence="1" id="KW-0812">Transmembrane</keyword>
<sequence>DLLLTEKLRNSRQWLEKVSSWRYFIVMSRQWTAGLFGSAVIVIRVVAVMFVSIYAIVICRKRRTNDFIPTTTMSADAVSPIPCVSCAFFPVHHPVGKAAVIVLCFVCHSLHQIVISVSVWRWNNIFIFLLILTLS</sequence>
<dbReference type="AlphaFoldDB" id="A0A915A6J8"/>
<keyword evidence="1" id="KW-0472">Membrane</keyword>
<protein>
    <submittedName>
        <fullName evidence="3">Uncharacterized protein</fullName>
    </submittedName>
</protein>
<feature type="transmembrane region" description="Helical" evidence="1">
    <location>
        <begin position="31"/>
        <end position="57"/>
    </location>
</feature>
<evidence type="ECO:0000256" key="1">
    <source>
        <dbReference type="SAM" id="Phobius"/>
    </source>
</evidence>
<keyword evidence="2" id="KW-1185">Reference proteome</keyword>
<proteinExistence type="predicted"/>
<reference evidence="3" key="1">
    <citation type="submission" date="2022-11" db="UniProtKB">
        <authorList>
            <consortium name="WormBaseParasite"/>
        </authorList>
    </citation>
    <scope>IDENTIFICATION</scope>
</reference>
<dbReference type="WBParaSite" id="PgR002_g074_t02">
    <property type="protein sequence ID" value="PgR002_g074_t02"/>
    <property type="gene ID" value="PgR002_g074"/>
</dbReference>
<organism evidence="2 3">
    <name type="scientific">Parascaris univalens</name>
    <name type="common">Nematode worm</name>
    <dbReference type="NCBI Taxonomy" id="6257"/>
    <lineage>
        <taxon>Eukaryota</taxon>
        <taxon>Metazoa</taxon>
        <taxon>Ecdysozoa</taxon>
        <taxon>Nematoda</taxon>
        <taxon>Chromadorea</taxon>
        <taxon>Rhabditida</taxon>
        <taxon>Spirurina</taxon>
        <taxon>Ascaridomorpha</taxon>
        <taxon>Ascaridoidea</taxon>
        <taxon>Ascarididae</taxon>
        <taxon>Parascaris</taxon>
    </lineage>
</organism>
<evidence type="ECO:0000313" key="3">
    <source>
        <dbReference type="WBParaSite" id="PgR002_g074_t02"/>
    </source>
</evidence>
<evidence type="ECO:0000313" key="2">
    <source>
        <dbReference type="Proteomes" id="UP000887569"/>
    </source>
</evidence>
<accession>A0A915A6J8</accession>
<keyword evidence="1" id="KW-1133">Transmembrane helix</keyword>
<dbReference type="Proteomes" id="UP000887569">
    <property type="component" value="Unplaced"/>
</dbReference>
<name>A0A915A6J8_PARUN</name>